<gene>
    <name evidence="6" type="ORF">BSQ44_24905</name>
</gene>
<evidence type="ECO:0000256" key="2">
    <source>
        <dbReference type="ARBA" id="ARBA00022692"/>
    </source>
</evidence>
<proteinExistence type="predicted"/>
<keyword evidence="4" id="KW-0472">Membrane</keyword>
<evidence type="ECO:0000256" key="3">
    <source>
        <dbReference type="ARBA" id="ARBA00022989"/>
    </source>
</evidence>
<evidence type="ECO:0000313" key="6">
    <source>
        <dbReference type="EMBL" id="APH74243.1"/>
    </source>
</evidence>
<sequence>MKAGLVTSTILHAVLLGVGLFSLSAPRAFEVMDVESFPVEIVPIEEISQAQVGEREAPAAEAPAPVPTTRPEPVENAEQVGDNTVDTPAPPTPDPKPRPVETAALPEPAPEPAPIPDPVPEPEPAKPEPKPEPVPATEVTPQPEPPQEVEPDPAPEPEPQPQQEAEPEPSPEPVPAEAEEAQEAALPESAPRPEARPRPQPAQAQTAKTPERKDAEEPAQKQAQAPAQEKKSDDLLQDVAALLNKDKASGGGAKRSTQEAALGGKRKTGEKLSQSELDALRNQFSGCWSIPAGAEGASDLRASIRFNVAPGGRLEGMPEVIASSGNRQFDESAVRAVQKCDQRGFILPQGKEDVWAEVVVNFDPTDMF</sequence>
<keyword evidence="3" id="KW-1133">Transmembrane helix</keyword>
<dbReference type="Gene3D" id="3.30.1150.10">
    <property type="match status" value="1"/>
</dbReference>
<dbReference type="OrthoDB" id="7161229at2"/>
<name>A0A1L3SXT1_9HYPH</name>
<dbReference type="Pfam" id="PF13103">
    <property type="entry name" value="TonB_2"/>
    <property type="match status" value="1"/>
</dbReference>
<keyword evidence="2" id="KW-0812">Transmembrane</keyword>
<dbReference type="Proteomes" id="UP000182840">
    <property type="component" value="Chromosome"/>
</dbReference>
<protein>
    <submittedName>
        <fullName evidence="6">Uncharacterized protein</fullName>
    </submittedName>
</protein>
<comment type="subcellular location">
    <subcellularLocation>
        <location evidence="1">Membrane</location>
        <topology evidence="1">Single-pass membrane protein</topology>
    </subcellularLocation>
</comment>
<dbReference type="InterPro" id="IPR006260">
    <property type="entry name" value="TonB/TolA_C"/>
</dbReference>
<feature type="compositionally biased region" description="Pro residues" evidence="5">
    <location>
        <begin position="107"/>
        <end position="122"/>
    </location>
</feature>
<evidence type="ECO:0000313" key="7">
    <source>
        <dbReference type="Proteomes" id="UP000182840"/>
    </source>
</evidence>
<dbReference type="AlphaFoldDB" id="A0A1L3SXT1"/>
<feature type="compositionally biased region" description="Basic and acidic residues" evidence="5">
    <location>
        <begin position="209"/>
        <end position="219"/>
    </location>
</feature>
<organism evidence="6 7">
    <name type="scientific">Aquibium oceanicum</name>
    <dbReference type="NCBI Taxonomy" id="1670800"/>
    <lineage>
        <taxon>Bacteria</taxon>
        <taxon>Pseudomonadati</taxon>
        <taxon>Pseudomonadota</taxon>
        <taxon>Alphaproteobacteria</taxon>
        <taxon>Hyphomicrobiales</taxon>
        <taxon>Phyllobacteriaceae</taxon>
        <taxon>Aquibium</taxon>
    </lineage>
</organism>
<dbReference type="EMBL" id="CP018171">
    <property type="protein sequence ID" value="APH74243.1"/>
    <property type="molecule type" value="Genomic_DNA"/>
</dbReference>
<evidence type="ECO:0000256" key="5">
    <source>
        <dbReference type="SAM" id="MobiDB-lite"/>
    </source>
</evidence>
<accession>A0A1L3SXT1</accession>
<dbReference type="KEGG" id="meso:BSQ44_24905"/>
<feature type="region of interest" description="Disordered" evidence="5">
    <location>
        <begin position="50"/>
        <end position="274"/>
    </location>
</feature>
<dbReference type="SUPFAM" id="SSF74653">
    <property type="entry name" value="TolA/TonB C-terminal domain"/>
    <property type="match status" value="1"/>
</dbReference>
<dbReference type="RefSeq" id="WP_072607698.1">
    <property type="nucleotide sequence ID" value="NZ_CP018171.1"/>
</dbReference>
<dbReference type="GO" id="GO:0016020">
    <property type="term" value="C:membrane"/>
    <property type="evidence" value="ECO:0007669"/>
    <property type="project" value="UniProtKB-SubCell"/>
</dbReference>
<evidence type="ECO:0000256" key="1">
    <source>
        <dbReference type="ARBA" id="ARBA00004167"/>
    </source>
</evidence>
<keyword evidence="7" id="KW-1185">Reference proteome</keyword>
<dbReference type="STRING" id="1670800.BSQ44_24905"/>
<evidence type="ECO:0000256" key="4">
    <source>
        <dbReference type="ARBA" id="ARBA00023136"/>
    </source>
</evidence>
<reference evidence="7" key="1">
    <citation type="submission" date="2016-11" db="EMBL/GenBank/DDBJ databases">
        <title>Mesorhizobium oceanicum sp. nov., isolated from deep seawater in South China Sea.</title>
        <authorList>
            <person name="Fu G.-Y."/>
        </authorList>
    </citation>
    <scope>NUCLEOTIDE SEQUENCE [LARGE SCALE GENOMIC DNA]</scope>
    <source>
        <strain evidence="7">B7</strain>
    </source>
</reference>
<dbReference type="NCBIfam" id="TIGR01352">
    <property type="entry name" value="tonB_Cterm"/>
    <property type="match status" value="1"/>
</dbReference>